<name>A0ABR2HDZ5_9EUKA</name>
<keyword evidence="2" id="KW-1185">Reference proteome</keyword>
<accession>A0ABR2HDZ5</accession>
<proteinExistence type="predicted"/>
<protein>
    <submittedName>
        <fullName evidence="1">Uncharacterized protein</fullName>
    </submittedName>
</protein>
<dbReference type="EMBL" id="JAPFFF010000031">
    <property type="protein sequence ID" value="KAK8844971.1"/>
    <property type="molecule type" value="Genomic_DNA"/>
</dbReference>
<evidence type="ECO:0000313" key="1">
    <source>
        <dbReference type="EMBL" id="KAK8844971.1"/>
    </source>
</evidence>
<dbReference type="Proteomes" id="UP001470230">
    <property type="component" value="Unassembled WGS sequence"/>
</dbReference>
<comment type="caution">
    <text evidence="1">The sequence shown here is derived from an EMBL/GenBank/DDBJ whole genome shotgun (WGS) entry which is preliminary data.</text>
</comment>
<sequence>MTRFHQETLSKSTMGAAMKEGAIHTCRYPPGFSFSSTYEFTFSSTFSASNKNTETVDSESLSSIQNPPQITSTITITKSSQKKRTCNHNFNRSVIANCYKRSNAECCKSHVLKELLCIAHQHEICFVFIVQCSLKYLPSHLRSKQRNLHDGHHAIALSVLPSVDHLLPVSSLH</sequence>
<evidence type="ECO:0000313" key="2">
    <source>
        <dbReference type="Proteomes" id="UP001470230"/>
    </source>
</evidence>
<reference evidence="1 2" key="1">
    <citation type="submission" date="2024-04" db="EMBL/GenBank/DDBJ databases">
        <title>Tritrichomonas musculus Genome.</title>
        <authorList>
            <person name="Alves-Ferreira E."/>
            <person name="Grigg M."/>
            <person name="Lorenzi H."/>
            <person name="Galac M."/>
        </authorList>
    </citation>
    <scope>NUCLEOTIDE SEQUENCE [LARGE SCALE GENOMIC DNA]</scope>
    <source>
        <strain evidence="1 2">EAF2021</strain>
    </source>
</reference>
<gene>
    <name evidence="1" type="ORF">M9Y10_021144</name>
</gene>
<organism evidence="1 2">
    <name type="scientific">Tritrichomonas musculus</name>
    <dbReference type="NCBI Taxonomy" id="1915356"/>
    <lineage>
        <taxon>Eukaryota</taxon>
        <taxon>Metamonada</taxon>
        <taxon>Parabasalia</taxon>
        <taxon>Tritrichomonadida</taxon>
        <taxon>Tritrichomonadidae</taxon>
        <taxon>Tritrichomonas</taxon>
    </lineage>
</organism>